<proteinExistence type="predicted"/>
<name>V6TFN0_GIAIN</name>
<reference evidence="3 4" key="2">
    <citation type="journal article" date="2013" name="Genome Biol. Evol.">
        <title>Genome sequencing of Giardia lamblia genotypes A2 and B isolates (DH and GS) and comparative analysis with the genomes of genotypes A1 and E (WB and Pig).</title>
        <authorList>
            <person name="Adam R.D."/>
            <person name="Dahlstrom E.W."/>
            <person name="Martens C.A."/>
            <person name="Bruno D.P."/>
            <person name="Barbian K.D."/>
            <person name="Ricklefs S.M."/>
            <person name="Hernandez M.M."/>
            <person name="Narla N.P."/>
            <person name="Patel R.B."/>
            <person name="Porcella S.F."/>
            <person name="Nash T.E."/>
        </authorList>
    </citation>
    <scope>NUCLEOTIDE SEQUENCE [LARGE SCALE GENOMIC DNA]</scope>
    <source>
        <strain evidence="3 4">DH</strain>
    </source>
</reference>
<evidence type="ECO:0000313" key="3">
    <source>
        <dbReference type="EMBL" id="ESU37489.1"/>
    </source>
</evidence>
<gene>
    <name evidence="3" type="ORF">DHA2_14539</name>
</gene>
<dbReference type="SMART" id="SM00248">
    <property type="entry name" value="ANK"/>
    <property type="match status" value="10"/>
</dbReference>
<feature type="region of interest" description="Disordered" evidence="2">
    <location>
        <begin position="386"/>
        <end position="428"/>
    </location>
</feature>
<keyword evidence="1" id="KW-0175">Coiled coil</keyword>
<dbReference type="AlphaFoldDB" id="V6TFN0"/>
<dbReference type="PANTHER" id="PTHR24120:SF4">
    <property type="entry name" value="GH07239P"/>
    <property type="match status" value="1"/>
</dbReference>
<reference evidence="4" key="1">
    <citation type="submission" date="2012-02" db="EMBL/GenBank/DDBJ databases">
        <title>Genome sequencing of Giardia lamblia Genotypes A2 and B isolates (DH and GS) and comparative analysis with the genomes of Genotypes A1 and E (WB and Pig).</title>
        <authorList>
            <person name="Adam R."/>
            <person name="Dahlstrom E."/>
            <person name="Martens C."/>
            <person name="Bruno D."/>
            <person name="Barbian K."/>
            <person name="Porcella S.F."/>
            <person name="Nash T."/>
        </authorList>
    </citation>
    <scope>NUCLEOTIDE SEQUENCE</scope>
    <source>
        <strain evidence="4">DH</strain>
    </source>
</reference>
<accession>V6TFN0</accession>
<dbReference type="InterPro" id="IPR002110">
    <property type="entry name" value="Ankyrin_rpt"/>
</dbReference>
<dbReference type="VEuPathDB" id="GiardiaDB:GL50581_3218"/>
<dbReference type="Gene3D" id="1.25.40.20">
    <property type="entry name" value="Ankyrin repeat-containing domain"/>
    <property type="match status" value="2"/>
</dbReference>
<evidence type="ECO:0000313" key="4">
    <source>
        <dbReference type="Proteomes" id="UP000018320"/>
    </source>
</evidence>
<dbReference type="Pfam" id="PF12796">
    <property type="entry name" value="Ank_2"/>
    <property type="match status" value="3"/>
</dbReference>
<evidence type="ECO:0000256" key="1">
    <source>
        <dbReference type="SAM" id="Coils"/>
    </source>
</evidence>
<dbReference type="PANTHER" id="PTHR24120">
    <property type="entry name" value="GH07239P"/>
    <property type="match status" value="1"/>
</dbReference>
<feature type="compositionally biased region" description="Basic residues" evidence="2">
    <location>
        <begin position="574"/>
        <end position="586"/>
    </location>
</feature>
<feature type="region of interest" description="Disordered" evidence="2">
    <location>
        <begin position="574"/>
        <end position="597"/>
    </location>
</feature>
<dbReference type="Proteomes" id="UP000018320">
    <property type="component" value="Unassembled WGS sequence"/>
</dbReference>
<feature type="coiled-coil region" evidence="1">
    <location>
        <begin position="254"/>
        <end position="288"/>
    </location>
</feature>
<dbReference type="VEuPathDB" id="GiardiaDB:DHA2_14539"/>
<comment type="caution">
    <text evidence="3">The sequence shown here is derived from an EMBL/GenBank/DDBJ whole genome shotgun (WGS) entry which is preliminary data.</text>
</comment>
<feature type="compositionally biased region" description="Polar residues" evidence="2">
    <location>
        <begin position="481"/>
        <end position="491"/>
    </location>
</feature>
<organism evidence="3 4">
    <name type="scientific">Giardia intestinalis</name>
    <name type="common">Giardia lamblia</name>
    <dbReference type="NCBI Taxonomy" id="5741"/>
    <lineage>
        <taxon>Eukaryota</taxon>
        <taxon>Metamonada</taxon>
        <taxon>Diplomonadida</taxon>
        <taxon>Hexamitidae</taxon>
        <taxon>Giardiinae</taxon>
        <taxon>Giardia</taxon>
    </lineage>
</organism>
<evidence type="ECO:0000256" key="2">
    <source>
        <dbReference type="SAM" id="MobiDB-lite"/>
    </source>
</evidence>
<dbReference type="InterPro" id="IPR036770">
    <property type="entry name" value="Ankyrin_rpt-contain_sf"/>
</dbReference>
<dbReference type="EMBL" id="AHGT01000026">
    <property type="protein sequence ID" value="ESU37489.1"/>
    <property type="molecule type" value="Genomic_DNA"/>
</dbReference>
<feature type="compositionally biased region" description="Polar residues" evidence="2">
    <location>
        <begin position="386"/>
        <end position="400"/>
    </location>
</feature>
<sequence>MIYAIRQLKSNTEIAMSITSDTEWFHAVASGNVHLVGAYVSKYAHTRDANNETGLMVATRASALPVIRILAEYEACLINNDGCTALMLAAMSDNGKLCRILAEYEADAVLPDGRDALILAAQIGNLEAMHELVKVCNLIQDCNQLTALDHSTNEGHLDCVRVLIRSYEITLEEINYCIVIAEERHYTAIYNYLQKVRDGDMSDDPSFFDATFTHETITGDTTMEEPSPGDHAGSYYSNTMNASNLTGGINGVSKARLMKLIESLQCEIADLRQQNTDQRDQLMRYIEKIPTTPLARETSTRNSSICYPHRVLDEVKFNVAADEDLTSPSIDLSYHVGENPFMISRVVSQAPVEDILAEKDEEIRRLRAINDDLRLTIQNANFTNYQNNHHSISPTDNTGLDLSGRPIDSPVLQDHHPQPLARDNIDSPVNLHQPAELSKELVRKISFSAFQPIYGAQANSSTSFTISPSIITSKRDDRSYHLNSNQSNSGTIGLDGTGTFLHQQRKSKPRPYSGHSSNTVFNTELSLKLTQVPPLLSNTFGEQRNDPLSASTELCPSNNSSFISTPNQINHSFLRRKKALPQRTPRKSSETNYKETRSVNFDSNRTSEAMDAPDIDMPDFPIEAASSTLGTRKGALRRNIRRSESFRVESRDSYEVRNDALAERPRIFSANPKCKARSRTPRNTMCLRPKTEASEICVYEDLDDSFVEYILPSYDRLLREKSEEIERLRAMAEELATNLSSAYHLLRLSQEATTSFIHNTANNSQHGNVYSFLRISQTSQPTASVQHLKPAAPRESEADGFIIGDYSVSIKSGFSPYTRPFSDCQDRKLTQSADEGKSLTTNISAQDLNDYLIANGLRAYLTDLSNDFIENGQFNLATALRELTKLKYAKAESPAKRFSVYKSPSQYAAEGATKSFYGSLPYPPLLTAELPASPLPSGPKDITTPLSTGQINHLKEVRQDHVASRYTTPLMVAVSEKDLDGVLANMQYAGIVNDFGETALMIAVDLSFMDAVRVLVDKEAGIVSGAGLTALQLALQTNNLKIADLLREKEGVSSDNLIMAPGRQTDLMYAAEDNNLVNVYCFSPAQARLQDMNGRTALMYAAAASRFEAARLLYKLEFGMRGNRGETALMAAAYAGSGSIARLLVSKEAKCMGFYEPEIPEEHSALMIAAYNGHVACVRILAQLEYSLVTPSGNSVLTFAERPKHTVPDATKHEVISILQGYIK</sequence>
<protein>
    <submittedName>
        <fullName evidence="3">Ankyrin repeat protein</fullName>
    </submittedName>
</protein>
<dbReference type="VEuPathDB" id="GiardiaDB:GL50803_0014539"/>
<feature type="region of interest" description="Disordered" evidence="2">
    <location>
        <begin position="477"/>
        <end position="518"/>
    </location>
</feature>
<feature type="compositionally biased region" description="Basic and acidic residues" evidence="2">
    <location>
        <begin position="587"/>
        <end position="597"/>
    </location>
</feature>
<dbReference type="VEuPathDB" id="GiardiaDB:QR46_2416"/>
<dbReference type="SUPFAM" id="SSF48403">
    <property type="entry name" value="Ankyrin repeat"/>
    <property type="match status" value="2"/>
</dbReference>